<keyword evidence="5" id="KW-0326">Glycosidase</keyword>
<evidence type="ECO:0000256" key="2">
    <source>
        <dbReference type="ARBA" id="ARBA00005641"/>
    </source>
</evidence>
<dbReference type="SUPFAM" id="SSF51445">
    <property type="entry name" value="(Trans)glycosidases"/>
    <property type="match status" value="1"/>
</dbReference>
<proteinExistence type="inferred from homology"/>
<dbReference type="AlphaFoldDB" id="A0A2G4SHX4"/>
<dbReference type="EC" id="3.2.1.78" evidence="3"/>
<dbReference type="GeneID" id="35443100"/>
<evidence type="ECO:0000256" key="1">
    <source>
        <dbReference type="ARBA" id="ARBA00001678"/>
    </source>
</evidence>
<organism evidence="7 8">
    <name type="scientific">Rhizopus microsporus ATCC 52813</name>
    <dbReference type="NCBI Taxonomy" id="1340429"/>
    <lineage>
        <taxon>Eukaryota</taxon>
        <taxon>Fungi</taxon>
        <taxon>Fungi incertae sedis</taxon>
        <taxon>Mucoromycota</taxon>
        <taxon>Mucoromycotina</taxon>
        <taxon>Mucoromycetes</taxon>
        <taxon>Mucorales</taxon>
        <taxon>Mucorineae</taxon>
        <taxon>Rhizopodaceae</taxon>
        <taxon>Rhizopus</taxon>
    </lineage>
</organism>
<comment type="similarity">
    <text evidence="2">Belongs to the glycosyl hydrolase 5 (cellulase A) family.</text>
</comment>
<dbReference type="PANTHER" id="PTHR31451">
    <property type="match status" value="1"/>
</dbReference>
<evidence type="ECO:0000256" key="3">
    <source>
        <dbReference type="ARBA" id="ARBA00012706"/>
    </source>
</evidence>
<sequence>MFDRLYQCLGGHHLKDLGTYIKSLTFPSLRATSLVLQGQTNNYVMRLLTFVSCAILVSSAFTKETMVKVEGNQFVLDGQTYLIKGANYWQGMNLGAVESAGGNRTRLNEELDQLKAMGINNLRIMASSEGPDDQPYRMRPSLQPAPGKYNEDIFEGLDYFMNEIGKRNMTAVLTLSNFWHWSGGFSQYINWITNETIPYPVTDWDTFTTWTRRFYTNPDIREKANKLYKAHIRKVQTRRNKFNGKLYTEDPTVFSWQIANEPQLGPKDWYDEIAAFIKQGAPHQLVSSGCESKVDKEDFLNAHSSKHIDYATSHCWVENWGYYNASDPSKKSLKKAKTYAKDFISTRTEWANEINKPIVLEEFGMARDAWRKPNDPEYKYDPATPTSHKDDYYKGIFKQIEHLAHQGRHSGANFWAYGGLGRSTDKPNQYNMTWLGDPPHEPKGWYSVYNDDTTVQVIKDFTKKLQK</sequence>
<dbReference type="Pfam" id="PF26410">
    <property type="entry name" value="GH5_mannosidase"/>
    <property type="match status" value="1"/>
</dbReference>
<dbReference type="RefSeq" id="XP_023462078.1">
    <property type="nucleotide sequence ID" value="XM_023612111.1"/>
</dbReference>
<keyword evidence="4 7" id="KW-0378">Hydrolase</keyword>
<dbReference type="EMBL" id="KZ303865">
    <property type="protein sequence ID" value="PHZ08370.1"/>
    <property type="molecule type" value="Genomic_DNA"/>
</dbReference>
<dbReference type="InterPro" id="IPR045053">
    <property type="entry name" value="MAN-like"/>
</dbReference>
<dbReference type="Gene3D" id="3.20.20.80">
    <property type="entry name" value="Glycosidases"/>
    <property type="match status" value="1"/>
</dbReference>
<dbReference type="GO" id="GO:0016985">
    <property type="term" value="F:mannan endo-1,4-beta-mannosidase activity"/>
    <property type="evidence" value="ECO:0007669"/>
    <property type="project" value="UniProtKB-EC"/>
</dbReference>
<dbReference type="InterPro" id="IPR017853">
    <property type="entry name" value="GH"/>
</dbReference>
<feature type="domain" description="Glycoside hydrolase family 5" evidence="6">
    <location>
        <begin position="66"/>
        <end position="467"/>
    </location>
</feature>
<evidence type="ECO:0000313" key="7">
    <source>
        <dbReference type="EMBL" id="PHZ08370.1"/>
    </source>
</evidence>
<dbReference type="PANTHER" id="PTHR31451:SF40">
    <property type="entry name" value="GLYCOSIDE HYDROLASE FAMILY 5 DOMAIN-CONTAINING PROTEIN"/>
    <property type="match status" value="1"/>
</dbReference>
<dbReference type="InterPro" id="IPR001547">
    <property type="entry name" value="Glyco_hydro_5"/>
</dbReference>
<evidence type="ECO:0000256" key="4">
    <source>
        <dbReference type="ARBA" id="ARBA00022801"/>
    </source>
</evidence>
<dbReference type="Proteomes" id="UP000242254">
    <property type="component" value="Unassembled WGS sequence"/>
</dbReference>
<evidence type="ECO:0000259" key="6">
    <source>
        <dbReference type="Pfam" id="PF26410"/>
    </source>
</evidence>
<reference evidence="7 8" key="1">
    <citation type="journal article" date="2016" name="Proc. Natl. Acad. Sci. U.S.A.">
        <title>Lipid metabolic changes in an early divergent fungus govern the establishment of a mutualistic symbiosis with endobacteria.</title>
        <authorList>
            <person name="Lastovetsky O.A."/>
            <person name="Gaspar M.L."/>
            <person name="Mondo S.J."/>
            <person name="LaButti K.M."/>
            <person name="Sandor L."/>
            <person name="Grigoriev I.V."/>
            <person name="Henry S.A."/>
            <person name="Pawlowska T.E."/>
        </authorList>
    </citation>
    <scope>NUCLEOTIDE SEQUENCE [LARGE SCALE GENOMIC DNA]</scope>
    <source>
        <strain evidence="7 8">ATCC 52813</strain>
    </source>
</reference>
<comment type="catalytic activity">
    <reaction evidence="1">
        <text>Random hydrolysis of (1-&gt;4)-beta-D-mannosidic linkages in mannans, galactomannans and glucomannans.</text>
        <dbReference type="EC" id="3.2.1.78"/>
    </reaction>
</comment>
<gene>
    <name evidence="7" type="ORF">RHIMIDRAFT_269160</name>
</gene>
<name>A0A2G4SHX4_RHIZD</name>
<keyword evidence="8" id="KW-1185">Reference proteome</keyword>
<evidence type="ECO:0000256" key="5">
    <source>
        <dbReference type="ARBA" id="ARBA00023295"/>
    </source>
</evidence>
<protein>
    <recommendedName>
        <fullName evidence="3">mannan endo-1,4-beta-mannosidase</fullName>
        <ecNumber evidence="3">3.2.1.78</ecNumber>
    </recommendedName>
</protein>
<accession>A0A2G4SHX4</accession>
<evidence type="ECO:0000313" key="8">
    <source>
        <dbReference type="Proteomes" id="UP000242254"/>
    </source>
</evidence>
<dbReference type="STRING" id="1340429.A0A2G4SHX4"/>